<dbReference type="RefSeq" id="WP_011829737.1">
    <property type="nucleotide sequence ID" value="NC_008825.1"/>
</dbReference>
<evidence type="ECO:0000259" key="1">
    <source>
        <dbReference type="Pfam" id="PF00149"/>
    </source>
</evidence>
<dbReference type="Pfam" id="PF00149">
    <property type="entry name" value="Metallophos"/>
    <property type="match status" value="1"/>
</dbReference>
<dbReference type="HOGENOM" id="CLU_060372_3_0_4"/>
<dbReference type="SUPFAM" id="SSF56300">
    <property type="entry name" value="Metallo-dependent phosphatases"/>
    <property type="match status" value="1"/>
</dbReference>
<dbReference type="PANTHER" id="PTHR37844">
    <property type="entry name" value="SER/THR PROTEIN PHOSPHATASE SUPERFAMILY (AFU_ORTHOLOGUE AFUA_1G14840)"/>
    <property type="match status" value="1"/>
</dbReference>
<dbReference type="KEGG" id="mpt:Mpe_A2144"/>
<sequence length="254" mass="28372">MRLALYSDLHLSVQPLDVPSTPADVVVVAGDVSRPAGAIAWARQFPQPTLFVAGNHEFYGGDLVTTLRQLREQAQGSAVRVLERDEWHHGGVRFLGCTLWSDYRLFATLAERDAGVRQATELVRDFSRIRMAPEFDQLFTPALSQLLFDTAVDWLEARFAEPHDGPTVVVTHHAPSRGSIADKFAGSPLNACFVSDLEARILRWQPQLWLHGHVHDSFDYRIGRTRVVANPRGYAPRGQVENPAFDPALLIEVD</sequence>
<dbReference type="STRING" id="420662.Mpe_A2144"/>
<dbReference type="InterPro" id="IPR004843">
    <property type="entry name" value="Calcineurin-like_PHP"/>
</dbReference>
<dbReference type="Gene3D" id="3.60.21.10">
    <property type="match status" value="1"/>
</dbReference>
<dbReference type="PANTHER" id="PTHR37844:SF2">
    <property type="entry name" value="SER_THR PROTEIN PHOSPHATASE SUPERFAMILY (AFU_ORTHOLOGUE AFUA_1G14840)"/>
    <property type="match status" value="1"/>
</dbReference>
<dbReference type="AlphaFoldDB" id="A2SHR1"/>
<proteinExistence type="predicted"/>
<dbReference type="EMBL" id="CP000555">
    <property type="protein sequence ID" value="ABM95100.1"/>
    <property type="molecule type" value="Genomic_DNA"/>
</dbReference>
<dbReference type="Proteomes" id="UP000000366">
    <property type="component" value="Chromosome"/>
</dbReference>
<dbReference type="InterPro" id="IPR029052">
    <property type="entry name" value="Metallo-depent_PP-like"/>
</dbReference>
<name>A2SHR1_METPP</name>
<organism evidence="2 3">
    <name type="scientific">Methylibium petroleiphilum (strain ATCC BAA-1232 / LMG 22953 / PM1)</name>
    <dbReference type="NCBI Taxonomy" id="420662"/>
    <lineage>
        <taxon>Bacteria</taxon>
        <taxon>Pseudomonadati</taxon>
        <taxon>Pseudomonadota</taxon>
        <taxon>Betaproteobacteria</taxon>
        <taxon>Burkholderiales</taxon>
        <taxon>Sphaerotilaceae</taxon>
        <taxon>Methylibium</taxon>
    </lineage>
</organism>
<dbReference type="GO" id="GO:0016787">
    <property type="term" value="F:hydrolase activity"/>
    <property type="evidence" value="ECO:0007669"/>
    <property type="project" value="InterPro"/>
</dbReference>
<keyword evidence="3" id="KW-1185">Reference proteome</keyword>
<evidence type="ECO:0000313" key="2">
    <source>
        <dbReference type="EMBL" id="ABM95100.1"/>
    </source>
</evidence>
<dbReference type="eggNOG" id="COG1409">
    <property type="taxonomic scope" value="Bacteria"/>
</dbReference>
<gene>
    <name evidence="2" type="ordered locus">Mpe_A2144</name>
</gene>
<feature type="domain" description="Calcineurin-like phosphoesterase" evidence="1">
    <location>
        <begin position="19"/>
        <end position="216"/>
    </location>
</feature>
<reference evidence="2 3" key="1">
    <citation type="journal article" date="2007" name="J. Bacteriol.">
        <title>Whole-genome analysis of the methyl tert-butyl ether-degrading beta-proteobacterium Methylibium petroleiphilum PM1.</title>
        <authorList>
            <person name="Kane S.R."/>
            <person name="Chakicherla A.Y."/>
            <person name="Chain P.S.G."/>
            <person name="Schmidt R."/>
            <person name="Shin M.W."/>
            <person name="Legler T.C."/>
            <person name="Scow K.M."/>
            <person name="Larimer F.W."/>
            <person name="Lucas S.M."/>
            <person name="Richardson P.M."/>
            <person name="Hristova K.R."/>
        </authorList>
    </citation>
    <scope>NUCLEOTIDE SEQUENCE [LARGE SCALE GENOMIC DNA]</scope>
    <source>
        <strain evidence="3">ATCC BAA-1232 / LMG 22953 / PM1</strain>
    </source>
</reference>
<evidence type="ECO:0000313" key="3">
    <source>
        <dbReference type="Proteomes" id="UP000000366"/>
    </source>
</evidence>
<accession>A2SHR1</accession>
<protein>
    <submittedName>
        <fullName evidence="2">Calcineurin-like phosphoesterase</fullName>
    </submittedName>
</protein>